<dbReference type="Proteomes" id="UP000824469">
    <property type="component" value="Unassembled WGS sequence"/>
</dbReference>
<dbReference type="Pfam" id="PF00687">
    <property type="entry name" value="Ribosomal_L1"/>
    <property type="match status" value="1"/>
</dbReference>
<dbReference type="InterPro" id="IPR023674">
    <property type="entry name" value="Ribosomal_uL1-like"/>
</dbReference>
<dbReference type="FunFam" id="3.40.50.790:FF:000012">
    <property type="entry name" value="Ribosomal protein L1p/L10e family"/>
    <property type="match status" value="1"/>
</dbReference>
<protein>
    <submittedName>
        <fullName evidence="2">Uncharacterized protein</fullName>
    </submittedName>
</protein>
<gene>
    <name evidence="2" type="ORF">KI387_041157</name>
</gene>
<feature type="compositionally biased region" description="Basic and acidic residues" evidence="1">
    <location>
        <begin position="167"/>
        <end position="184"/>
    </location>
</feature>
<evidence type="ECO:0000313" key="3">
    <source>
        <dbReference type="Proteomes" id="UP000824469"/>
    </source>
</evidence>
<dbReference type="AlphaFoldDB" id="A0AA38FA31"/>
<evidence type="ECO:0000313" key="2">
    <source>
        <dbReference type="EMBL" id="KAH9293637.1"/>
    </source>
</evidence>
<reference evidence="2 3" key="1">
    <citation type="journal article" date="2021" name="Nat. Plants">
        <title>The Taxus genome provides insights into paclitaxel biosynthesis.</title>
        <authorList>
            <person name="Xiong X."/>
            <person name="Gou J."/>
            <person name="Liao Q."/>
            <person name="Li Y."/>
            <person name="Zhou Q."/>
            <person name="Bi G."/>
            <person name="Li C."/>
            <person name="Du R."/>
            <person name="Wang X."/>
            <person name="Sun T."/>
            <person name="Guo L."/>
            <person name="Liang H."/>
            <person name="Lu P."/>
            <person name="Wu Y."/>
            <person name="Zhang Z."/>
            <person name="Ro D.K."/>
            <person name="Shang Y."/>
            <person name="Huang S."/>
            <person name="Yan J."/>
        </authorList>
    </citation>
    <scope>NUCLEOTIDE SEQUENCE [LARGE SCALE GENOMIC DNA]</scope>
    <source>
        <strain evidence="2">Ta-2019</strain>
    </source>
</reference>
<dbReference type="Gene3D" id="3.40.50.790">
    <property type="match status" value="1"/>
</dbReference>
<feature type="region of interest" description="Disordered" evidence="1">
    <location>
        <begin position="359"/>
        <end position="396"/>
    </location>
</feature>
<accession>A0AA38FA31</accession>
<organism evidence="2 3">
    <name type="scientific">Taxus chinensis</name>
    <name type="common">Chinese yew</name>
    <name type="synonym">Taxus wallichiana var. chinensis</name>
    <dbReference type="NCBI Taxonomy" id="29808"/>
    <lineage>
        <taxon>Eukaryota</taxon>
        <taxon>Viridiplantae</taxon>
        <taxon>Streptophyta</taxon>
        <taxon>Embryophyta</taxon>
        <taxon>Tracheophyta</taxon>
        <taxon>Spermatophyta</taxon>
        <taxon>Pinopsida</taxon>
        <taxon>Pinidae</taxon>
        <taxon>Conifers II</taxon>
        <taxon>Cupressales</taxon>
        <taxon>Taxaceae</taxon>
        <taxon>Taxus</taxon>
    </lineage>
</organism>
<feature type="compositionally biased region" description="Acidic residues" evidence="1">
    <location>
        <begin position="234"/>
        <end position="243"/>
    </location>
</feature>
<feature type="region of interest" description="Disordered" evidence="1">
    <location>
        <begin position="262"/>
        <end position="327"/>
    </location>
</feature>
<dbReference type="InterPro" id="IPR016095">
    <property type="entry name" value="Ribosomal_uL1_3-a/b-sand"/>
</dbReference>
<proteinExistence type="predicted"/>
<comment type="caution">
    <text evidence="2">The sequence shown here is derived from an EMBL/GenBank/DDBJ whole genome shotgun (WGS) entry which is preliminary data.</text>
</comment>
<dbReference type="SUPFAM" id="SSF56808">
    <property type="entry name" value="Ribosomal protein L1"/>
    <property type="match status" value="1"/>
</dbReference>
<dbReference type="EMBL" id="JAHRHJ020000898">
    <property type="protein sequence ID" value="KAH9293637.1"/>
    <property type="molecule type" value="Genomic_DNA"/>
</dbReference>
<sequence length="417" mass="46304">MVITLKKIPGKERTNPYKIPIPNPIFPLDGSVEICLIINDGEKKVSRVSSEFAKAKVKEEGLPISKILKFSKLKTDYKPFEAKRKLCGSFDMFMADRSVIPLLPKYLGKSFYKKKKHPIPIDLSHKQWRRQIELSCSCALVFMPSRRGFFKIKGVGSGDGLQVLAVEPEKKGEDDRDSEKEGGKKTFKKGMIHNVRYMDNMLEDSSNGLLGDTDQNEGFLGDEDRNVGLLGNEEQNDGPDENREEIDLPVFLEARASKIYSGDNESNEGLLKSSKKNRSGKKVAGAKRRKDLSLEGKVSSLSDGDINESTPYSDSTPVSQHRKRSKSIYSDVPVAVSVKALPKKGNAKILEDRVVSNNVKGSATKGKTKHREDGAVTDSAKKRKGQKNIEDGAVNSNFKASATKGKTKHYEDGWSIY</sequence>
<dbReference type="InterPro" id="IPR028364">
    <property type="entry name" value="Ribosomal_uL1/biogenesis"/>
</dbReference>
<keyword evidence="3" id="KW-1185">Reference proteome</keyword>
<name>A0AA38FA31_TAXCH</name>
<evidence type="ECO:0000256" key="1">
    <source>
        <dbReference type="SAM" id="MobiDB-lite"/>
    </source>
</evidence>
<feature type="region of interest" description="Disordered" evidence="1">
    <location>
        <begin position="166"/>
        <end position="186"/>
    </location>
</feature>
<feature type="compositionally biased region" description="Polar residues" evidence="1">
    <location>
        <begin position="299"/>
        <end position="319"/>
    </location>
</feature>
<feature type="region of interest" description="Disordered" evidence="1">
    <location>
        <begin position="206"/>
        <end position="243"/>
    </location>
</feature>
<feature type="compositionally biased region" description="Basic residues" evidence="1">
    <location>
        <begin position="273"/>
        <end position="290"/>
    </location>
</feature>